<feature type="chain" id="PRO_5019014033" evidence="3">
    <location>
        <begin position="23"/>
        <end position="148"/>
    </location>
</feature>
<evidence type="ECO:0000256" key="1">
    <source>
        <dbReference type="ARBA" id="ARBA00022729"/>
    </source>
</evidence>
<evidence type="ECO:0000313" key="5">
    <source>
        <dbReference type="EMBL" id="RKE52679.1"/>
    </source>
</evidence>
<protein>
    <submittedName>
        <fullName evidence="5">Putative lumazine-binding protein</fullName>
    </submittedName>
</protein>
<comment type="caution">
    <text evidence="5">The sequence shown here is derived from an EMBL/GenBank/DDBJ whole genome shotgun (WGS) entry which is preliminary data.</text>
</comment>
<evidence type="ECO:0000259" key="4">
    <source>
        <dbReference type="Pfam" id="PF26580"/>
    </source>
</evidence>
<dbReference type="Pfam" id="PF26580">
    <property type="entry name" value="Mtb12_C"/>
    <property type="match status" value="1"/>
</dbReference>
<dbReference type="OrthoDB" id="708188at2"/>
<evidence type="ECO:0000256" key="2">
    <source>
        <dbReference type="ARBA" id="ARBA00093774"/>
    </source>
</evidence>
<evidence type="ECO:0000313" key="6">
    <source>
        <dbReference type="Proteomes" id="UP000286246"/>
    </source>
</evidence>
<dbReference type="Proteomes" id="UP000286246">
    <property type="component" value="Unassembled WGS sequence"/>
</dbReference>
<feature type="domain" description="Low molecular weight antigen MTB12-like C-terminal" evidence="4">
    <location>
        <begin position="65"/>
        <end position="143"/>
    </location>
</feature>
<dbReference type="InterPro" id="IPR032710">
    <property type="entry name" value="NTF2-like_dom_sf"/>
</dbReference>
<sequence>MKTFVKTFVAAALIAISTFAMAADKPSSTSEKAIVNLFTADIALSHYVAVITEGESAGVDQLFSTDFSQKIQSVNAETNNRREVIKFLKKQKGEKLNCKVNTQIIEESSDYMVAKVTMQFADFTKTDLVTLVNENGRWKVSSSVNAYK</sequence>
<keyword evidence="1 3" id="KW-0732">Signal</keyword>
<dbReference type="InterPro" id="IPR058644">
    <property type="entry name" value="Mtb12-like_C"/>
</dbReference>
<keyword evidence="6" id="KW-1185">Reference proteome</keyword>
<organism evidence="5 6">
    <name type="scientific">Sphingobacterium detergens</name>
    <dbReference type="NCBI Taxonomy" id="1145106"/>
    <lineage>
        <taxon>Bacteria</taxon>
        <taxon>Pseudomonadati</taxon>
        <taxon>Bacteroidota</taxon>
        <taxon>Sphingobacteriia</taxon>
        <taxon>Sphingobacteriales</taxon>
        <taxon>Sphingobacteriaceae</taxon>
        <taxon>Sphingobacterium</taxon>
    </lineage>
</organism>
<evidence type="ECO:0000256" key="3">
    <source>
        <dbReference type="SAM" id="SignalP"/>
    </source>
</evidence>
<dbReference type="Gene3D" id="3.10.450.50">
    <property type="match status" value="1"/>
</dbReference>
<reference evidence="5 6" key="1">
    <citation type="submission" date="2018-09" db="EMBL/GenBank/DDBJ databases">
        <title>Genomic Encyclopedia of Type Strains, Phase III (KMG-III): the genomes of soil and plant-associated and newly described type strains.</title>
        <authorList>
            <person name="Whitman W."/>
        </authorList>
    </citation>
    <scope>NUCLEOTIDE SEQUENCE [LARGE SCALE GENOMIC DNA]</scope>
    <source>
        <strain evidence="5 6">CECT 7938</strain>
    </source>
</reference>
<feature type="signal peptide" evidence="3">
    <location>
        <begin position="1"/>
        <end position="22"/>
    </location>
</feature>
<name>A0A420B7N8_SPHD1</name>
<dbReference type="RefSeq" id="WP_120259698.1">
    <property type="nucleotide sequence ID" value="NZ_RAPY01000002.1"/>
</dbReference>
<proteinExistence type="inferred from homology"/>
<dbReference type="SUPFAM" id="SSF54427">
    <property type="entry name" value="NTF2-like"/>
    <property type="match status" value="1"/>
</dbReference>
<gene>
    <name evidence="5" type="ORF">DFQ12_2921</name>
</gene>
<comment type="similarity">
    <text evidence="2">Belongs to the MTB12 family.</text>
</comment>
<dbReference type="EMBL" id="RAPY01000002">
    <property type="protein sequence ID" value="RKE52679.1"/>
    <property type="molecule type" value="Genomic_DNA"/>
</dbReference>
<accession>A0A420B7N8</accession>
<dbReference type="AlphaFoldDB" id="A0A420B7N8"/>